<name>A0A919DY03_9ACTN</name>
<evidence type="ECO:0000256" key="1">
    <source>
        <dbReference type="SAM" id="Coils"/>
    </source>
</evidence>
<dbReference type="Gene3D" id="1.10.287.1060">
    <property type="entry name" value="ESAT-6-like"/>
    <property type="match status" value="1"/>
</dbReference>
<reference evidence="2" key="1">
    <citation type="journal article" date="2014" name="Int. J. Syst. Evol. Microbiol.">
        <title>Complete genome sequence of Corynebacterium casei LMG S-19264T (=DSM 44701T), isolated from a smear-ripened cheese.</title>
        <authorList>
            <consortium name="US DOE Joint Genome Institute (JGI-PGF)"/>
            <person name="Walter F."/>
            <person name="Albersmeier A."/>
            <person name="Kalinowski J."/>
            <person name="Ruckert C."/>
        </authorList>
    </citation>
    <scope>NUCLEOTIDE SEQUENCE</scope>
    <source>
        <strain evidence="2">JCM 3302</strain>
    </source>
</reference>
<dbReference type="RefSeq" id="WP_189905404.1">
    <property type="nucleotide sequence ID" value="NZ_BNBC01000035.1"/>
</dbReference>
<sequence>MGDSWVGGDIGGLRTMADTYKNARKHLEEVVHPVSRAVERLVDDARWKGDAAETFRGRWSEDALTAGAFARLVHDAGDILGTLADALSGCERVLQNAEHTAVRKGVPMGDKGVPRQLVTADPPSAEDHKAISAMTEYAQVRGEILHTAQHARLVAADKLRALYAQVTAPVSPGDKITLADMLRGLYAAEAEDTRARGKAARKLIDEARAEEQAAKKELRAERKAYQKAGKALPKDLPAKGAYRDAIARVEGLEEDIAGAERGSGALPYDRQLNVKLADAADALRLGRSLEDLPDFLKEVPVLDVAAAGACGVLEASDDHDKGWSWQHSLVVDGGANLGGLAAGAAVTAGVVATAPFELSAGVVAGVGVVAAVGATSILDHSFHEHWSEDIHEHGVVGGVLHGSGHVLSETGDDFKRYGKDIWHGVTSIF</sequence>
<evidence type="ECO:0000313" key="2">
    <source>
        <dbReference type="EMBL" id="GHE96755.1"/>
    </source>
</evidence>
<proteinExistence type="predicted"/>
<dbReference type="AlphaFoldDB" id="A0A919DY03"/>
<dbReference type="EMBL" id="BNBC01000035">
    <property type="protein sequence ID" value="GHE96755.1"/>
    <property type="molecule type" value="Genomic_DNA"/>
</dbReference>
<dbReference type="Proteomes" id="UP000641386">
    <property type="component" value="Unassembled WGS sequence"/>
</dbReference>
<protein>
    <recommendedName>
        <fullName evidence="4">WXG100 family type VII secretion target</fullName>
    </recommendedName>
</protein>
<comment type="caution">
    <text evidence="2">The sequence shown here is derived from an EMBL/GenBank/DDBJ whole genome shotgun (WGS) entry which is preliminary data.</text>
</comment>
<accession>A0A919DY03</accession>
<reference evidence="2" key="2">
    <citation type="submission" date="2020-09" db="EMBL/GenBank/DDBJ databases">
        <authorList>
            <person name="Sun Q."/>
            <person name="Ohkuma M."/>
        </authorList>
    </citation>
    <scope>NUCLEOTIDE SEQUENCE</scope>
    <source>
        <strain evidence="2">JCM 3302</strain>
    </source>
</reference>
<organism evidence="2 3">
    <name type="scientific">Streptomyces spiralis</name>
    <dbReference type="NCBI Taxonomy" id="66376"/>
    <lineage>
        <taxon>Bacteria</taxon>
        <taxon>Bacillati</taxon>
        <taxon>Actinomycetota</taxon>
        <taxon>Actinomycetes</taxon>
        <taxon>Kitasatosporales</taxon>
        <taxon>Streptomycetaceae</taxon>
        <taxon>Streptomyces</taxon>
    </lineage>
</organism>
<dbReference type="InterPro" id="IPR036689">
    <property type="entry name" value="ESAT-6-like_sf"/>
</dbReference>
<keyword evidence="1" id="KW-0175">Coiled coil</keyword>
<evidence type="ECO:0008006" key="4">
    <source>
        <dbReference type="Google" id="ProtNLM"/>
    </source>
</evidence>
<dbReference type="SUPFAM" id="SSF140453">
    <property type="entry name" value="EsxAB dimer-like"/>
    <property type="match status" value="1"/>
</dbReference>
<gene>
    <name evidence="2" type="ORF">GCM10014715_61290</name>
</gene>
<evidence type="ECO:0000313" key="3">
    <source>
        <dbReference type="Proteomes" id="UP000641386"/>
    </source>
</evidence>
<feature type="coiled-coil region" evidence="1">
    <location>
        <begin position="190"/>
        <end position="262"/>
    </location>
</feature>
<keyword evidence="3" id="KW-1185">Reference proteome</keyword>